<name>A0A7S4SR49_9DINO</name>
<protein>
    <submittedName>
        <fullName evidence="2">Uncharacterized protein</fullName>
    </submittedName>
</protein>
<feature type="region of interest" description="Disordered" evidence="1">
    <location>
        <begin position="284"/>
        <end position="329"/>
    </location>
</feature>
<proteinExistence type="predicted"/>
<organism evidence="2">
    <name type="scientific">Alexandrium monilatum</name>
    <dbReference type="NCBI Taxonomy" id="311494"/>
    <lineage>
        <taxon>Eukaryota</taxon>
        <taxon>Sar</taxon>
        <taxon>Alveolata</taxon>
        <taxon>Dinophyceae</taxon>
        <taxon>Gonyaulacales</taxon>
        <taxon>Pyrocystaceae</taxon>
        <taxon>Alexandrium</taxon>
    </lineage>
</organism>
<sequence length="508" mass="50569">MAPAEVAAVAAAAAPAAVAVPAAATAAAEKKTKAARAAPATAAAATPAAAPAVALTATPPVAPVAAHSAAAAAAKAAAALAPTAPAVPKLPGGPLAPPPNTPPVAPAAATPALQKVLATQPRAQDATQPLHELRGPPESCADACRRWEALLDRNPPPTAPPSYWGGIPPGNRLGYPHSLLLPPPCGSSLGHPHSGIPYGAPPGSLPSWPWGAASPYGLPLGSPYHQAVSPLAALSAAATATPDAASRSLWEASRGSGLRASTPPPALPLPPGITEADAMPWKLACPGSGPGPGTSEPPGLAAPAAAASSAVPSKPAAERDAAHAVPPAVRPAGNAAGTYLLRLVNEEAAARKEGAEAGAAILQHLRGGGGPASGSGAGAGAAHGDATAGAELLRQLRPQQEAAPQEKPRWWLDPAPPGLAGLTDAEGTSASALDGIVEASQRPDGSQWVCVNGQWIKASGKYYCSYCRVFGNKLDPHLASANHQKRRAAAIEKEWESWGDKRKQKGWK</sequence>
<gene>
    <name evidence="2" type="ORF">AMON00008_LOCUS54856</name>
</gene>
<evidence type="ECO:0000256" key="1">
    <source>
        <dbReference type="SAM" id="MobiDB-lite"/>
    </source>
</evidence>
<evidence type="ECO:0000313" key="2">
    <source>
        <dbReference type="EMBL" id="CAE4653557.1"/>
    </source>
</evidence>
<accession>A0A7S4SR49</accession>
<dbReference type="EMBL" id="HBNR01077128">
    <property type="protein sequence ID" value="CAE4653557.1"/>
    <property type="molecule type" value="Transcribed_RNA"/>
</dbReference>
<dbReference type="AlphaFoldDB" id="A0A7S4SR49"/>
<reference evidence="2" key="1">
    <citation type="submission" date="2021-01" db="EMBL/GenBank/DDBJ databases">
        <authorList>
            <person name="Corre E."/>
            <person name="Pelletier E."/>
            <person name="Niang G."/>
            <person name="Scheremetjew M."/>
            <person name="Finn R."/>
            <person name="Kale V."/>
            <person name="Holt S."/>
            <person name="Cochrane G."/>
            <person name="Meng A."/>
            <person name="Brown T."/>
            <person name="Cohen L."/>
        </authorList>
    </citation>
    <scope>NUCLEOTIDE SEQUENCE</scope>
    <source>
        <strain evidence="2">CCMP3105</strain>
    </source>
</reference>
<feature type="compositionally biased region" description="Low complexity" evidence="1">
    <location>
        <begin position="293"/>
        <end position="315"/>
    </location>
</feature>